<dbReference type="Pfam" id="PF09832">
    <property type="entry name" value="DUF2059"/>
    <property type="match status" value="1"/>
</dbReference>
<proteinExistence type="predicted"/>
<keyword evidence="4" id="KW-1185">Reference proteome</keyword>
<organism evidence="3 4">
    <name type="scientific">Pleomorphomonas diazotrophica</name>
    <dbReference type="NCBI Taxonomy" id="1166257"/>
    <lineage>
        <taxon>Bacteria</taxon>
        <taxon>Pseudomonadati</taxon>
        <taxon>Pseudomonadota</taxon>
        <taxon>Alphaproteobacteria</taxon>
        <taxon>Hyphomicrobiales</taxon>
        <taxon>Pleomorphomonadaceae</taxon>
        <taxon>Pleomorphomonas</taxon>
    </lineage>
</organism>
<dbReference type="EMBL" id="PJNW01000001">
    <property type="protein sequence ID" value="PKR91189.1"/>
    <property type="molecule type" value="Genomic_DNA"/>
</dbReference>
<comment type="caution">
    <text evidence="3">The sequence shown here is derived from an EMBL/GenBank/DDBJ whole genome shotgun (WGS) entry which is preliminary data.</text>
</comment>
<dbReference type="Proteomes" id="UP000233491">
    <property type="component" value="Unassembled WGS sequence"/>
</dbReference>
<evidence type="ECO:0000259" key="2">
    <source>
        <dbReference type="Pfam" id="PF09832"/>
    </source>
</evidence>
<keyword evidence="1" id="KW-0732">Signal</keyword>
<dbReference type="InterPro" id="IPR018637">
    <property type="entry name" value="DUF2059"/>
</dbReference>
<feature type="domain" description="DUF2059" evidence="2">
    <location>
        <begin position="94"/>
        <end position="149"/>
    </location>
</feature>
<dbReference type="RefSeq" id="WP_101286952.1">
    <property type="nucleotide sequence ID" value="NZ_FOUQ01000007.1"/>
</dbReference>
<feature type="chain" id="PRO_5015065757" description="DUF2059 domain-containing protein" evidence="1">
    <location>
        <begin position="28"/>
        <end position="168"/>
    </location>
</feature>
<feature type="signal peptide" evidence="1">
    <location>
        <begin position="1"/>
        <end position="27"/>
    </location>
</feature>
<protein>
    <recommendedName>
        <fullName evidence="2">DUF2059 domain-containing protein</fullName>
    </recommendedName>
</protein>
<evidence type="ECO:0000313" key="3">
    <source>
        <dbReference type="EMBL" id="PKR91189.1"/>
    </source>
</evidence>
<evidence type="ECO:0000256" key="1">
    <source>
        <dbReference type="SAM" id="SignalP"/>
    </source>
</evidence>
<evidence type="ECO:0000313" key="4">
    <source>
        <dbReference type="Proteomes" id="UP000233491"/>
    </source>
</evidence>
<reference evidence="3 4" key="1">
    <citation type="submission" date="2017-12" db="EMBL/GenBank/DDBJ databases">
        <title>Anaerobic carbon monoxide metabolism by Pleomorphomonas carboxyditropha sp. nov., a new mesophilic hydrogenogenic carboxidotroph.</title>
        <authorList>
            <person name="Esquivel-Elizondo S."/>
            <person name="Krajmalnik-Brown R."/>
        </authorList>
    </citation>
    <scope>NUCLEOTIDE SEQUENCE [LARGE SCALE GENOMIC DNA]</scope>
    <source>
        <strain evidence="3 4">R5-392</strain>
    </source>
</reference>
<gene>
    <name evidence="3" type="ORF">CXZ10_00265</name>
</gene>
<dbReference type="AlphaFoldDB" id="A0A1I4U6C1"/>
<dbReference type="OrthoDB" id="5510290at2"/>
<name>A0A1I4U6C1_9HYPH</name>
<accession>A0A1I4U6C1</accession>
<sequence>MHRTLNLLRRPLAAAMVIAALASPALSEDFTESHLAAARETIAAAHASEQFNGILIALAEQTKALFQRSNPGAAKDIEEVVSAVALDLAKRRPDLDRELERVWAGRFNEDELKQITTFFKSPVGEKYGQLAPVIIQDSMRSAGIWRDALSTEILTRSRDELNKRGYSF</sequence>